<gene>
    <name evidence="1" type="ORF">FEZ48_02820</name>
</gene>
<accession>A0A5R9C6W3</accession>
<organism evidence="1 2">
    <name type="scientific">Marinilactibacillus psychrotolerans</name>
    <dbReference type="NCBI Taxonomy" id="191770"/>
    <lineage>
        <taxon>Bacteria</taxon>
        <taxon>Bacillati</taxon>
        <taxon>Bacillota</taxon>
        <taxon>Bacilli</taxon>
        <taxon>Lactobacillales</taxon>
        <taxon>Carnobacteriaceae</taxon>
        <taxon>Marinilactibacillus</taxon>
    </lineage>
</organism>
<dbReference type="AlphaFoldDB" id="A0A5R9C6W3"/>
<dbReference type="NCBIfam" id="TIGR01725">
    <property type="entry name" value="phge_HK97_gp10"/>
    <property type="match status" value="1"/>
</dbReference>
<dbReference type="EMBL" id="VBTE01000005">
    <property type="protein sequence ID" value="TLQ08834.1"/>
    <property type="molecule type" value="Genomic_DNA"/>
</dbReference>
<protein>
    <submittedName>
        <fullName evidence="1">HK97 gp10 family phage protein</fullName>
    </submittedName>
</protein>
<reference evidence="1 2" key="1">
    <citation type="submission" date="2019-05" db="EMBL/GenBank/DDBJ databases">
        <title>The metagenome of a microbial culture collection derived from dairy environment covers the genomic content of the human microbiome.</title>
        <authorList>
            <person name="Roder T."/>
            <person name="Wuthrich D."/>
            <person name="Sattari Z."/>
            <person name="Von Ah U."/>
            <person name="Bar C."/>
            <person name="Ronchi F."/>
            <person name="Macpherson A.J."/>
            <person name="Ganal-Vonarburg S.C."/>
            <person name="Bruggmann R."/>
            <person name="Vergeres G."/>
        </authorList>
    </citation>
    <scope>NUCLEOTIDE SEQUENCE [LARGE SCALE GENOMIC DNA]</scope>
    <source>
        <strain evidence="1 2">FAM 24235</strain>
    </source>
</reference>
<dbReference type="Proteomes" id="UP000307201">
    <property type="component" value="Unassembled WGS sequence"/>
</dbReference>
<name>A0A5R9C6W3_9LACT</name>
<evidence type="ECO:0000313" key="2">
    <source>
        <dbReference type="Proteomes" id="UP000307201"/>
    </source>
</evidence>
<dbReference type="RefSeq" id="WP_138471014.1">
    <property type="nucleotide sequence ID" value="NZ_VBTE01000005.1"/>
</dbReference>
<dbReference type="Pfam" id="PF04883">
    <property type="entry name" value="HK97-gp10_like"/>
    <property type="match status" value="1"/>
</dbReference>
<comment type="caution">
    <text evidence="1">The sequence shown here is derived from an EMBL/GenBank/DDBJ whole genome shotgun (WGS) entry which is preliminary data.</text>
</comment>
<dbReference type="OrthoDB" id="4457835at2"/>
<evidence type="ECO:0000313" key="1">
    <source>
        <dbReference type="EMBL" id="TLQ08834.1"/>
    </source>
</evidence>
<proteinExistence type="predicted"/>
<dbReference type="InterPro" id="IPR010064">
    <property type="entry name" value="HK97-gp10_tail"/>
</dbReference>
<sequence>MPKGWDFQDNSKDLKKQLNNVSEEAMEAALLFIEGQAKSLAPVGNSGELRDKIDHQVESRGKDIIGKVGSPLEHALYVEFGTGEFAENGAGRKGGWSYQDPSGEWFFTWGQAPQPFMRPAFRRNKKQIEQLIGGKYKSSFKGK</sequence>